<dbReference type="Proteomes" id="UP000003843">
    <property type="component" value="Unassembled WGS sequence"/>
</dbReference>
<protein>
    <submittedName>
        <fullName evidence="2">Uncharacterized protein</fullName>
    </submittedName>
</protein>
<dbReference type="EMBL" id="ACEQ02000019">
    <property type="protein sequence ID" value="EEZ75326.1"/>
    <property type="molecule type" value="Genomic_DNA"/>
</dbReference>
<proteinExistence type="predicted"/>
<reference evidence="2 3" key="1">
    <citation type="submission" date="2009-10" db="EMBL/GenBank/DDBJ databases">
        <authorList>
            <person name="Weinstock G."/>
            <person name="Sodergren E."/>
            <person name="Clifton S."/>
            <person name="Fulton L."/>
            <person name="Fulton B."/>
            <person name="Courtney L."/>
            <person name="Fronick C."/>
            <person name="Harrison M."/>
            <person name="Strong C."/>
            <person name="Farmer C."/>
            <person name="Delahaunty K."/>
            <person name="Markovic C."/>
            <person name="Hall O."/>
            <person name="Minx P."/>
            <person name="Tomlinson C."/>
            <person name="Mitreva M."/>
            <person name="Nelson J."/>
            <person name="Hou S."/>
            <person name="Wollam A."/>
            <person name="Pepin K.H."/>
            <person name="Johnson M."/>
            <person name="Bhonagiri V."/>
            <person name="Nash W.E."/>
            <person name="Warren W."/>
            <person name="Chinwalla A."/>
            <person name="Mardis E.R."/>
            <person name="Wilson R.K."/>
        </authorList>
    </citation>
    <scope>NUCLEOTIDE SEQUENCE [LARGE SCALE GENOMIC DNA]</scope>
    <source>
        <strain evidence="2 3">ATCC 23970</strain>
    </source>
</reference>
<keyword evidence="1" id="KW-1133">Transmembrane helix</keyword>
<organism evidence="2 3">
    <name type="scientific">Neisseria lactamica ATCC 23970</name>
    <dbReference type="NCBI Taxonomy" id="546265"/>
    <lineage>
        <taxon>Bacteria</taxon>
        <taxon>Pseudomonadati</taxon>
        <taxon>Pseudomonadota</taxon>
        <taxon>Betaproteobacteria</taxon>
        <taxon>Neisseriales</taxon>
        <taxon>Neisseriaceae</taxon>
        <taxon>Neisseria</taxon>
    </lineage>
</organism>
<accession>D0WAU8</accession>
<evidence type="ECO:0000313" key="2">
    <source>
        <dbReference type="EMBL" id="EEZ75326.1"/>
    </source>
</evidence>
<gene>
    <name evidence="2" type="ORF">NEILACOT_04669</name>
</gene>
<evidence type="ECO:0000256" key="1">
    <source>
        <dbReference type="SAM" id="Phobius"/>
    </source>
</evidence>
<keyword evidence="1" id="KW-0472">Membrane</keyword>
<sequence>MPERIMEFIQLIQLLANRLSVNGKWYVYLSCLPFTAYWVSADKEIVRTLIMGDRFVVLILCTALFGMWFFCRRQRWLWVLPYLCIFKILFSLI</sequence>
<comment type="caution">
    <text evidence="2">The sequence shown here is derived from an EMBL/GenBank/DDBJ whole genome shotgun (WGS) entry which is preliminary data.</text>
</comment>
<name>D0WAU8_NEILA</name>
<dbReference type="AlphaFoldDB" id="D0WAU8"/>
<feature type="transmembrane region" description="Helical" evidence="1">
    <location>
        <begin position="53"/>
        <end position="70"/>
    </location>
</feature>
<feature type="transmembrane region" description="Helical" evidence="1">
    <location>
        <begin position="25"/>
        <end position="41"/>
    </location>
</feature>
<keyword evidence="1" id="KW-0812">Transmembrane</keyword>
<evidence type="ECO:0000313" key="3">
    <source>
        <dbReference type="Proteomes" id="UP000003843"/>
    </source>
</evidence>